<organism evidence="6 7">
    <name type="scientific">Nonomuraea monospora</name>
    <dbReference type="NCBI Taxonomy" id="568818"/>
    <lineage>
        <taxon>Bacteria</taxon>
        <taxon>Bacillati</taxon>
        <taxon>Actinomycetota</taxon>
        <taxon>Actinomycetes</taxon>
        <taxon>Streptosporangiales</taxon>
        <taxon>Streptosporangiaceae</taxon>
        <taxon>Nonomuraea</taxon>
    </lineage>
</organism>
<dbReference type="Proteomes" id="UP001499843">
    <property type="component" value="Unassembled WGS sequence"/>
</dbReference>
<keyword evidence="6" id="KW-0503">Monooxygenase</keyword>
<evidence type="ECO:0000313" key="6">
    <source>
        <dbReference type="EMBL" id="GAA2211641.1"/>
    </source>
</evidence>
<accession>A0ABN3CR35</accession>
<keyword evidence="7" id="KW-1185">Reference proteome</keyword>
<evidence type="ECO:0000259" key="5">
    <source>
        <dbReference type="Pfam" id="PF01494"/>
    </source>
</evidence>
<feature type="region of interest" description="Disordered" evidence="4">
    <location>
        <begin position="223"/>
        <end position="256"/>
    </location>
</feature>
<dbReference type="RefSeq" id="WP_344484620.1">
    <property type="nucleotide sequence ID" value="NZ_BAAAQX010000022.1"/>
</dbReference>
<dbReference type="Pfam" id="PF21274">
    <property type="entry name" value="Rng_hyd_C"/>
    <property type="match status" value="1"/>
</dbReference>
<dbReference type="InterPro" id="IPR036188">
    <property type="entry name" value="FAD/NAD-bd_sf"/>
</dbReference>
<dbReference type="PRINTS" id="PR00420">
    <property type="entry name" value="RNGMNOXGNASE"/>
</dbReference>
<dbReference type="Gene3D" id="3.50.50.60">
    <property type="entry name" value="FAD/NAD(P)-binding domain"/>
    <property type="match status" value="2"/>
</dbReference>
<dbReference type="Pfam" id="PF01494">
    <property type="entry name" value="FAD_binding_3"/>
    <property type="match status" value="1"/>
</dbReference>
<evidence type="ECO:0000256" key="4">
    <source>
        <dbReference type="SAM" id="MobiDB-lite"/>
    </source>
</evidence>
<evidence type="ECO:0000256" key="1">
    <source>
        <dbReference type="ARBA" id="ARBA00001974"/>
    </source>
</evidence>
<keyword evidence="2" id="KW-0285">Flavoprotein</keyword>
<protein>
    <submittedName>
        <fullName evidence="6">FAD-dependent monooxygenase</fullName>
    </submittedName>
</protein>
<proteinExistence type="predicted"/>
<dbReference type="InterPro" id="IPR002938">
    <property type="entry name" value="FAD-bd"/>
</dbReference>
<dbReference type="GO" id="GO:0004497">
    <property type="term" value="F:monooxygenase activity"/>
    <property type="evidence" value="ECO:0007669"/>
    <property type="project" value="UniProtKB-KW"/>
</dbReference>
<comment type="cofactor">
    <cofactor evidence="1">
        <name>FAD</name>
        <dbReference type="ChEBI" id="CHEBI:57692"/>
    </cofactor>
</comment>
<evidence type="ECO:0000256" key="2">
    <source>
        <dbReference type="ARBA" id="ARBA00022630"/>
    </source>
</evidence>
<feature type="compositionally biased region" description="Gly residues" evidence="4">
    <location>
        <begin position="227"/>
        <end position="246"/>
    </location>
</feature>
<gene>
    <name evidence="6" type="ORF">GCM10009850_071010</name>
</gene>
<dbReference type="SUPFAM" id="SSF51905">
    <property type="entry name" value="FAD/NAD(P)-binding domain"/>
    <property type="match status" value="1"/>
</dbReference>
<keyword evidence="6" id="KW-0560">Oxidoreductase</keyword>
<keyword evidence="3" id="KW-0274">FAD</keyword>
<feature type="domain" description="FAD-binding" evidence="5">
    <location>
        <begin position="2"/>
        <end position="365"/>
    </location>
</feature>
<reference evidence="6 7" key="1">
    <citation type="journal article" date="2019" name="Int. J. Syst. Evol. Microbiol.">
        <title>The Global Catalogue of Microorganisms (GCM) 10K type strain sequencing project: providing services to taxonomists for standard genome sequencing and annotation.</title>
        <authorList>
            <consortium name="The Broad Institute Genomics Platform"/>
            <consortium name="The Broad Institute Genome Sequencing Center for Infectious Disease"/>
            <person name="Wu L."/>
            <person name="Ma J."/>
        </authorList>
    </citation>
    <scope>NUCLEOTIDE SEQUENCE [LARGE SCALE GENOMIC DNA]</scope>
    <source>
        <strain evidence="6 7">JCM 16114</strain>
    </source>
</reference>
<sequence length="510" mass="53485">MDADVIIVGAGPVGLLLAAELRLGGVRPVVIERLDKPGEEQKARGIGPLATEALWRRGLGPLLEQAQPGGARDLARDHGSSRGHFANIHKLVPDGRRPGTQIWQPELERILSGHAEALGVAILRGHRLVALDDDGGAVAVVVATGRGERRLRAPFLVGCDGGRSTVRKLAGFAFPGTPALLRTIAARVRFAGDIPAAGRYESGTFMRGGTMAGVCEPAQADEPGGTVAAGGPGSTVAAGGPGGTVTGGEPTADEPHRPVTAGELAAAIRRVTGADVVIEEIHDGRRFGDQARQADTYRHGRVLLAGDAAHVHSPSGGQGLNLGLMDAMNLGWKLAAVIRGDTPETLLDTYTTERHPAGEAVLRNTRAQSALLAPGPHVGALRDVIEELMDLPAVNRYFTELLSAVNLRYELPYPARDQAGRHCPDLEVVSGGGAVSRLHEHMRAGRGLLLLTPGTRDLARYAAGRVEVEVATAVTGMDALLLRPDAVIAWTGDDRASLTVALDTWFGEPR</sequence>
<dbReference type="PANTHER" id="PTHR43004">
    <property type="entry name" value="TRK SYSTEM POTASSIUM UPTAKE PROTEIN"/>
    <property type="match status" value="1"/>
</dbReference>
<dbReference type="PANTHER" id="PTHR43004:SF19">
    <property type="entry name" value="BINDING MONOOXYGENASE, PUTATIVE (JCVI)-RELATED"/>
    <property type="match status" value="1"/>
</dbReference>
<dbReference type="EMBL" id="BAAAQX010000022">
    <property type="protein sequence ID" value="GAA2211641.1"/>
    <property type="molecule type" value="Genomic_DNA"/>
</dbReference>
<comment type="caution">
    <text evidence="6">The sequence shown here is derived from an EMBL/GenBank/DDBJ whole genome shotgun (WGS) entry which is preliminary data.</text>
</comment>
<dbReference type="Gene3D" id="3.40.30.120">
    <property type="match status" value="1"/>
</dbReference>
<evidence type="ECO:0000256" key="3">
    <source>
        <dbReference type="ARBA" id="ARBA00022827"/>
    </source>
</evidence>
<evidence type="ECO:0000313" key="7">
    <source>
        <dbReference type="Proteomes" id="UP001499843"/>
    </source>
</evidence>
<dbReference type="InterPro" id="IPR050641">
    <property type="entry name" value="RIFMO-like"/>
</dbReference>
<name>A0ABN3CR35_9ACTN</name>